<accession>A0ACC1NGA0</accession>
<organism evidence="1 2">
    <name type="scientific">Zarea fungicola</name>
    <dbReference type="NCBI Taxonomy" id="93591"/>
    <lineage>
        <taxon>Eukaryota</taxon>
        <taxon>Fungi</taxon>
        <taxon>Dikarya</taxon>
        <taxon>Ascomycota</taxon>
        <taxon>Pezizomycotina</taxon>
        <taxon>Sordariomycetes</taxon>
        <taxon>Hypocreomycetidae</taxon>
        <taxon>Hypocreales</taxon>
        <taxon>Cordycipitaceae</taxon>
        <taxon>Zarea</taxon>
    </lineage>
</organism>
<keyword evidence="2" id="KW-1185">Reference proteome</keyword>
<name>A0ACC1NGA0_9HYPO</name>
<dbReference type="Proteomes" id="UP001143910">
    <property type="component" value="Unassembled WGS sequence"/>
</dbReference>
<sequence length="469" mass="52868">MIPTSTLNIHLINYSPTDFEDEDDRDEGPERSVDSESTFSRNFEFCSSPPSTTSSPPWILLSSRPSIGAFGDSMLYYYKEVVCGKRVLVDGLDNQFRQLVIPISFSSEMLSHTVAAFAAHDHLNQKPTQHSEEYKHALYYHKCKALSLLRQNCDSDTLQFSTVEDRDAILLTISFLCHLDVSGGSKGQWAYHLKGSSTLIKSMRAIYQSGAFSDETQRFVFGFLYTLMDFAVGDTWLSLQDQETTQLLEETRSILQQQEDEGSAKIDASIGLSWGLANIIHSANRLHHEIAVSSEATPNAEFINAGIALESRLRSLVQVYEGADESHHIFMTAEAYKEATFLFIYHGIYGHSSQSPSIRDTPHLPRLISLLEQIAAQQSHLLGTYPYPMWPIFIAANFANESQRATILHILTVMKDYRPKSNTIPTQAAIEAVWKMRDLSRGNSLKTIRPGRLDWQDTLKRLGWTLALN</sequence>
<comment type="caution">
    <text evidence="1">The sequence shown here is derived from an EMBL/GenBank/DDBJ whole genome shotgun (WGS) entry which is preliminary data.</text>
</comment>
<evidence type="ECO:0000313" key="1">
    <source>
        <dbReference type="EMBL" id="KAJ2978073.1"/>
    </source>
</evidence>
<gene>
    <name evidence="1" type="ORF">NQ176_g4017</name>
</gene>
<dbReference type="EMBL" id="JANJQO010000410">
    <property type="protein sequence ID" value="KAJ2978073.1"/>
    <property type="molecule type" value="Genomic_DNA"/>
</dbReference>
<reference evidence="1" key="1">
    <citation type="submission" date="2022-08" db="EMBL/GenBank/DDBJ databases">
        <title>Genome Sequence of Lecanicillium fungicola.</title>
        <authorList>
            <person name="Buettner E."/>
        </authorList>
    </citation>
    <scope>NUCLEOTIDE SEQUENCE</scope>
    <source>
        <strain evidence="1">Babe33</strain>
    </source>
</reference>
<proteinExistence type="predicted"/>
<protein>
    <submittedName>
        <fullName evidence="1">Uncharacterized protein</fullName>
    </submittedName>
</protein>
<evidence type="ECO:0000313" key="2">
    <source>
        <dbReference type="Proteomes" id="UP001143910"/>
    </source>
</evidence>